<evidence type="ECO:0000313" key="1">
    <source>
        <dbReference type="EMBL" id="GER45599.1"/>
    </source>
</evidence>
<proteinExistence type="predicted"/>
<protein>
    <submittedName>
        <fullName evidence="1">F-box/RNI-like superfamily protein</fullName>
    </submittedName>
</protein>
<name>A0A5A7QJS8_STRAF</name>
<dbReference type="AlphaFoldDB" id="A0A5A7QJS8"/>
<accession>A0A5A7QJS8</accession>
<keyword evidence="2" id="KW-1185">Reference proteome</keyword>
<organism evidence="1 2">
    <name type="scientific">Striga asiatica</name>
    <name type="common">Asiatic witchweed</name>
    <name type="synonym">Buchnera asiatica</name>
    <dbReference type="NCBI Taxonomy" id="4170"/>
    <lineage>
        <taxon>Eukaryota</taxon>
        <taxon>Viridiplantae</taxon>
        <taxon>Streptophyta</taxon>
        <taxon>Embryophyta</taxon>
        <taxon>Tracheophyta</taxon>
        <taxon>Spermatophyta</taxon>
        <taxon>Magnoliopsida</taxon>
        <taxon>eudicotyledons</taxon>
        <taxon>Gunneridae</taxon>
        <taxon>Pentapetalae</taxon>
        <taxon>asterids</taxon>
        <taxon>lamiids</taxon>
        <taxon>Lamiales</taxon>
        <taxon>Orobanchaceae</taxon>
        <taxon>Buchnereae</taxon>
        <taxon>Striga</taxon>
    </lineage>
</organism>
<sequence length="273" mass="30181">MTSFCPLCKKETKVSKVPSGRAPLTLSSWENKRQPSRHALKAIGEEKKEKAKGLALESKGEVRAMAGITGSAGYFESNSLVAGKILLVKSSGCAIEGSISIISCFSVKLRRLDWAALPYLHTFAPMSCLKLPPSYFIKADFSSSSASLVERLEVSKARLNIGLSQLGVPLITDIPLRIRSEVGYWWLKLLSTSPEEPTIIESYSFEIDAFLVKVLLKKARTTLAVRERRRQSLRFDAIDDLWERKVGNLCPEVIDAPSFPRASQASMGNDCRL</sequence>
<reference evidence="2" key="1">
    <citation type="journal article" date="2019" name="Curr. Biol.">
        <title>Genome Sequence of Striga asiatica Provides Insight into the Evolution of Plant Parasitism.</title>
        <authorList>
            <person name="Yoshida S."/>
            <person name="Kim S."/>
            <person name="Wafula E.K."/>
            <person name="Tanskanen J."/>
            <person name="Kim Y.M."/>
            <person name="Honaas L."/>
            <person name="Yang Z."/>
            <person name="Spallek T."/>
            <person name="Conn C.E."/>
            <person name="Ichihashi Y."/>
            <person name="Cheong K."/>
            <person name="Cui S."/>
            <person name="Der J.P."/>
            <person name="Gundlach H."/>
            <person name="Jiao Y."/>
            <person name="Hori C."/>
            <person name="Ishida J.K."/>
            <person name="Kasahara H."/>
            <person name="Kiba T."/>
            <person name="Kim M.S."/>
            <person name="Koo N."/>
            <person name="Laohavisit A."/>
            <person name="Lee Y.H."/>
            <person name="Lumba S."/>
            <person name="McCourt P."/>
            <person name="Mortimer J.C."/>
            <person name="Mutuku J.M."/>
            <person name="Nomura T."/>
            <person name="Sasaki-Sekimoto Y."/>
            <person name="Seto Y."/>
            <person name="Wang Y."/>
            <person name="Wakatake T."/>
            <person name="Sakakibara H."/>
            <person name="Demura T."/>
            <person name="Yamaguchi S."/>
            <person name="Yoneyama K."/>
            <person name="Manabe R.I."/>
            <person name="Nelson D.C."/>
            <person name="Schulman A.H."/>
            <person name="Timko M.P."/>
            <person name="dePamphilis C.W."/>
            <person name="Choi D."/>
            <person name="Shirasu K."/>
        </authorList>
    </citation>
    <scope>NUCLEOTIDE SEQUENCE [LARGE SCALE GENOMIC DNA]</scope>
    <source>
        <strain evidence="2">cv. UVA1</strain>
    </source>
</reference>
<evidence type="ECO:0000313" key="2">
    <source>
        <dbReference type="Proteomes" id="UP000325081"/>
    </source>
</evidence>
<comment type="caution">
    <text evidence="1">The sequence shown here is derived from an EMBL/GenBank/DDBJ whole genome shotgun (WGS) entry which is preliminary data.</text>
</comment>
<dbReference type="EMBL" id="BKCP01007183">
    <property type="protein sequence ID" value="GER45599.1"/>
    <property type="molecule type" value="Genomic_DNA"/>
</dbReference>
<gene>
    <name evidence="1" type="ORF">STAS_22548</name>
</gene>
<dbReference type="Proteomes" id="UP000325081">
    <property type="component" value="Unassembled WGS sequence"/>
</dbReference>